<accession>A0A1R4GVX9</accession>
<organism evidence="2 3">
    <name type="scientific">Arthrobacter rhombi</name>
    <dbReference type="NCBI Taxonomy" id="71253"/>
    <lineage>
        <taxon>Bacteria</taxon>
        <taxon>Bacillati</taxon>
        <taxon>Actinomycetota</taxon>
        <taxon>Actinomycetes</taxon>
        <taxon>Micrococcales</taxon>
        <taxon>Micrococcaceae</taxon>
        <taxon>Arthrobacter</taxon>
    </lineage>
</organism>
<sequence>MRDSLIGIPGLLAAFAMNAMLDVYTDVPMLVRWAVAILVSLFVTFIVVRWGQRVKERDGGEALDRWNS</sequence>
<gene>
    <name evidence="2" type="ORF">FM101_14885</name>
</gene>
<reference evidence="2 3" key="1">
    <citation type="submission" date="2017-02" db="EMBL/GenBank/DDBJ databases">
        <authorList>
            <person name="Peterson S.W."/>
        </authorList>
    </citation>
    <scope>NUCLEOTIDE SEQUENCE [LARGE SCALE GENOMIC DNA]</scope>
    <source>
        <strain evidence="2 3">B Ar 00.02</strain>
    </source>
</reference>
<keyword evidence="1" id="KW-1133">Transmembrane helix</keyword>
<keyword evidence="1" id="KW-0812">Transmembrane</keyword>
<keyword evidence="1" id="KW-0472">Membrane</keyword>
<proteinExistence type="predicted"/>
<name>A0A1R4GVX9_9MICC</name>
<evidence type="ECO:0000313" key="2">
    <source>
        <dbReference type="EMBL" id="SJM72349.1"/>
    </source>
</evidence>
<dbReference type="Proteomes" id="UP000195913">
    <property type="component" value="Unassembled WGS sequence"/>
</dbReference>
<evidence type="ECO:0000256" key="1">
    <source>
        <dbReference type="SAM" id="Phobius"/>
    </source>
</evidence>
<dbReference type="AlphaFoldDB" id="A0A1R4GVX9"/>
<protein>
    <submittedName>
        <fullName evidence="2">Uncharacterized protein</fullName>
    </submittedName>
</protein>
<keyword evidence="3" id="KW-1185">Reference proteome</keyword>
<evidence type="ECO:0000313" key="3">
    <source>
        <dbReference type="Proteomes" id="UP000195913"/>
    </source>
</evidence>
<dbReference type="EMBL" id="FUHW01000052">
    <property type="protein sequence ID" value="SJM72349.1"/>
    <property type="molecule type" value="Genomic_DNA"/>
</dbReference>
<feature type="transmembrane region" description="Helical" evidence="1">
    <location>
        <begin position="31"/>
        <end position="48"/>
    </location>
</feature>